<accession>A0A932FX39</accession>
<keyword evidence="5" id="KW-0408">Iron</keyword>
<dbReference type="AlphaFoldDB" id="A0A932FX39"/>
<dbReference type="PROSITE" id="PS01305">
    <property type="entry name" value="MOAA_NIFB_PQQE"/>
    <property type="match status" value="1"/>
</dbReference>
<comment type="caution">
    <text evidence="8">The sequence shown here is derived from an EMBL/GenBank/DDBJ whole genome shotgun (WGS) entry which is preliminary data.</text>
</comment>
<evidence type="ECO:0000313" key="8">
    <source>
        <dbReference type="EMBL" id="MBI2877153.1"/>
    </source>
</evidence>
<evidence type="ECO:0000256" key="5">
    <source>
        <dbReference type="ARBA" id="ARBA00023004"/>
    </source>
</evidence>
<evidence type="ECO:0000256" key="6">
    <source>
        <dbReference type="ARBA" id="ARBA00023014"/>
    </source>
</evidence>
<evidence type="ECO:0000256" key="4">
    <source>
        <dbReference type="ARBA" id="ARBA00022723"/>
    </source>
</evidence>
<evidence type="ECO:0000313" key="9">
    <source>
        <dbReference type="Proteomes" id="UP000769766"/>
    </source>
</evidence>
<dbReference type="Proteomes" id="UP000769766">
    <property type="component" value="Unassembled WGS sequence"/>
</dbReference>
<protein>
    <submittedName>
        <fullName evidence="8">SPASM domain-containing protein</fullName>
    </submittedName>
</protein>
<dbReference type="CDD" id="cd01335">
    <property type="entry name" value="Radical_SAM"/>
    <property type="match status" value="1"/>
</dbReference>
<keyword evidence="3" id="KW-0949">S-adenosyl-L-methionine</keyword>
<dbReference type="InterPro" id="IPR058240">
    <property type="entry name" value="rSAM_sf"/>
</dbReference>
<dbReference type="InterPro" id="IPR000385">
    <property type="entry name" value="MoaA_NifB_PqqE_Fe-S-bd_CS"/>
</dbReference>
<dbReference type="GO" id="GO:0046872">
    <property type="term" value="F:metal ion binding"/>
    <property type="evidence" value="ECO:0007669"/>
    <property type="project" value="UniProtKB-KW"/>
</dbReference>
<dbReference type="EMBL" id="JACPRF010000293">
    <property type="protein sequence ID" value="MBI2877153.1"/>
    <property type="molecule type" value="Genomic_DNA"/>
</dbReference>
<keyword evidence="4" id="KW-0479">Metal-binding</keyword>
<reference evidence="8" key="1">
    <citation type="submission" date="2020-07" db="EMBL/GenBank/DDBJ databases">
        <title>Huge and variable diversity of episymbiotic CPR bacteria and DPANN archaea in groundwater ecosystems.</title>
        <authorList>
            <person name="He C.Y."/>
            <person name="Keren R."/>
            <person name="Whittaker M."/>
            <person name="Farag I.F."/>
            <person name="Doudna J."/>
            <person name="Cate J.H.D."/>
            <person name="Banfield J.F."/>
        </authorList>
    </citation>
    <scope>NUCLEOTIDE SEQUENCE</scope>
    <source>
        <strain evidence="8">NC_groundwater_672_Ag_B-0.1um_62_36</strain>
    </source>
</reference>
<dbReference type="SFLD" id="SFLDG01067">
    <property type="entry name" value="SPASM/twitch_domain_containing"/>
    <property type="match status" value="1"/>
</dbReference>
<dbReference type="SFLD" id="SFLDS00029">
    <property type="entry name" value="Radical_SAM"/>
    <property type="match status" value="1"/>
</dbReference>
<dbReference type="InterPro" id="IPR007197">
    <property type="entry name" value="rSAM"/>
</dbReference>
<proteinExistence type="predicted"/>
<dbReference type="InterPro" id="IPR023885">
    <property type="entry name" value="4Fe4S-binding_SPASM_dom"/>
</dbReference>
<dbReference type="GO" id="GO:0051539">
    <property type="term" value="F:4 iron, 4 sulfur cluster binding"/>
    <property type="evidence" value="ECO:0007669"/>
    <property type="project" value="UniProtKB-KW"/>
</dbReference>
<dbReference type="PANTHER" id="PTHR43273:SF8">
    <property type="entry name" value="RADICAL SAM DOMAIN PROTEIN"/>
    <property type="match status" value="1"/>
</dbReference>
<dbReference type="Pfam" id="PF04055">
    <property type="entry name" value="Radical_SAM"/>
    <property type="match status" value="1"/>
</dbReference>
<dbReference type="PROSITE" id="PS51918">
    <property type="entry name" value="RADICAL_SAM"/>
    <property type="match status" value="1"/>
</dbReference>
<dbReference type="SUPFAM" id="SSF102114">
    <property type="entry name" value="Radical SAM enzymes"/>
    <property type="match status" value="1"/>
</dbReference>
<gene>
    <name evidence="8" type="ORF">HYY20_09755</name>
</gene>
<organism evidence="8 9">
    <name type="scientific">Tectimicrobiota bacterium</name>
    <dbReference type="NCBI Taxonomy" id="2528274"/>
    <lineage>
        <taxon>Bacteria</taxon>
        <taxon>Pseudomonadati</taxon>
        <taxon>Nitrospinota/Tectimicrobiota group</taxon>
        <taxon>Candidatus Tectimicrobiota</taxon>
    </lineage>
</organism>
<name>A0A932FX39_UNCTE</name>
<keyword evidence="6" id="KW-0411">Iron-sulfur</keyword>
<evidence type="ECO:0000256" key="3">
    <source>
        <dbReference type="ARBA" id="ARBA00022691"/>
    </source>
</evidence>
<keyword evidence="2" id="KW-0004">4Fe-4S</keyword>
<evidence type="ECO:0000259" key="7">
    <source>
        <dbReference type="PROSITE" id="PS51918"/>
    </source>
</evidence>
<dbReference type="InterPro" id="IPR013785">
    <property type="entry name" value="Aldolase_TIM"/>
</dbReference>
<feature type="domain" description="Radical SAM core" evidence="7">
    <location>
        <begin position="102"/>
        <end position="329"/>
    </location>
</feature>
<evidence type="ECO:0000256" key="2">
    <source>
        <dbReference type="ARBA" id="ARBA00022485"/>
    </source>
</evidence>
<dbReference type="PANTHER" id="PTHR43273">
    <property type="entry name" value="ANAEROBIC SULFATASE-MATURATING ENZYME HOMOLOG ASLB-RELATED"/>
    <property type="match status" value="1"/>
</dbReference>
<dbReference type="SFLD" id="SFLDG01384">
    <property type="entry name" value="thioether_bond_formation_requi"/>
    <property type="match status" value="1"/>
</dbReference>
<evidence type="ECO:0000256" key="1">
    <source>
        <dbReference type="ARBA" id="ARBA00001966"/>
    </source>
</evidence>
<dbReference type="Gene3D" id="3.20.20.70">
    <property type="entry name" value="Aldolase class I"/>
    <property type="match status" value="1"/>
</dbReference>
<dbReference type="SFLD" id="SFLDG01386">
    <property type="entry name" value="main_SPASM_domain-containing"/>
    <property type="match status" value="1"/>
</dbReference>
<dbReference type="InterPro" id="IPR023867">
    <property type="entry name" value="Sulphatase_maturase_rSAM"/>
</dbReference>
<sequence length="484" mass="53273">MSQYRIQDVHEFTVAGRRYLFGVNTGAIMGMEETAARVMDSLRGRPGASVQELMAGFEDAGEEGWVQEALEELEALKVVGEDSGDQAPGARGTPQAGLPPLPFPVRSLVCHLASDCNLRCAYCYAEGGSYGQPRALMDPEMACRCVDFLLRSSGGNRRLSLTFFGGEPLLNPKALQAAVRYGRAQEERWGKEIDFSLTTNATLLSEAMVHFLSEHRIGVTVSLDGPPAVNDRLRTFPDGRGSYQSVLPQVRRLLDHHRTRPVAARVTVTRGVGDLEASFFHLHSLGFSQIGFCPVATRDARYALSPEDLSAFLEQLRRLAQRCLSASIPAARAGEAPCREGIALSNLSHLLQALHQGQRRPYPCGAGLGLLGVDPNGEIYPCHRFAGSPDLILGRIERGVDLGRQAAFFQRVHATKRVGRCAECWLRSLCAGGCYFESFIRHGDPFAPNLDTCRWLEAWIEEGLKIYVTLAQDRPELFLELLED</sequence>
<dbReference type="GO" id="GO:0016491">
    <property type="term" value="F:oxidoreductase activity"/>
    <property type="evidence" value="ECO:0007669"/>
    <property type="project" value="InterPro"/>
</dbReference>
<comment type="cofactor">
    <cofactor evidence="1">
        <name>[4Fe-4S] cluster</name>
        <dbReference type="ChEBI" id="CHEBI:49883"/>
    </cofactor>
</comment>
<dbReference type="NCBIfam" id="TIGR04085">
    <property type="entry name" value="rSAM_more_4Fe4S"/>
    <property type="match status" value="1"/>
</dbReference>